<name>A0ABU2N4W3_9PSEU</name>
<protein>
    <submittedName>
        <fullName evidence="1">Zinc ribbon domain-containing protein</fullName>
    </submittedName>
</protein>
<dbReference type="EMBL" id="JAVREJ010000002">
    <property type="protein sequence ID" value="MDT0348751.1"/>
    <property type="molecule type" value="Genomic_DNA"/>
</dbReference>
<reference evidence="2" key="1">
    <citation type="submission" date="2023-07" db="EMBL/GenBank/DDBJ databases">
        <title>30 novel species of actinomycetes from the DSMZ collection.</title>
        <authorList>
            <person name="Nouioui I."/>
        </authorList>
    </citation>
    <scope>NUCLEOTIDE SEQUENCE [LARGE SCALE GENOMIC DNA]</scope>
    <source>
        <strain evidence="2">DSM 45834</strain>
    </source>
</reference>
<comment type="caution">
    <text evidence="1">The sequence shown here is derived from an EMBL/GenBank/DDBJ whole genome shotgun (WGS) entry which is preliminary data.</text>
</comment>
<sequence length="184" mass="18861">MLAVLIVGGGAAAVGLGLGRAKDVATGTPAPLPTAVAAPSPAMVPPLPSAAPSIPPSAAAAPADLLQQQLDGDAATVESLVGKWIPQLSSKREGDVVVGTRYDAAAVLSDFQSWQERVPSSVLTRSERFTSFRGQGYWVTLAAEPFDTAEAANAWCVTKALAPGDCFAKRLSHSDGPSGNTRPR</sequence>
<gene>
    <name evidence="1" type="ORF">RM445_04350</name>
</gene>
<organism evidence="1 2">
    <name type="scientific">Pseudonocardia charpentierae</name>
    <dbReference type="NCBI Taxonomy" id="3075545"/>
    <lineage>
        <taxon>Bacteria</taxon>
        <taxon>Bacillati</taxon>
        <taxon>Actinomycetota</taxon>
        <taxon>Actinomycetes</taxon>
        <taxon>Pseudonocardiales</taxon>
        <taxon>Pseudonocardiaceae</taxon>
        <taxon>Pseudonocardia</taxon>
    </lineage>
</organism>
<dbReference type="RefSeq" id="WP_311554683.1">
    <property type="nucleotide sequence ID" value="NZ_JAVREJ010000002.1"/>
</dbReference>
<proteinExistence type="predicted"/>
<accession>A0ABU2N4W3</accession>
<keyword evidence="2" id="KW-1185">Reference proteome</keyword>
<evidence type="ECO:0000313" key="1">
    <source>
        <dbReference type="EMBL" id="MDT0348751.1"/>
    </source>
</evidence>
<evidence type="ECO:0000313" key="2">
    <source>
        <dbReference type="Proteomes" id="UP001183202"/>
    </source>
</evidence>
<dbReference type="Proteomes" id="UP001183202">
    <property type="component" value="Unassembled WGS sequence"/>
</dbReference>